<protein>
    <submittedName>
        <fullName evidence="1">Uncharacterized protein</fullName>
    </submittedName>
</protein>
<proteinExistence type="predicted"/>
<reference evidence="1 2" key="1">
    <citation type="journal article" date="2021" name="BMC Genomics">
        <title>Datura genome reveals duplications of psychoactive alkaloid biosynthetic genes and high mutation rate following tissue culture.</title>
        <authorList>
            <person name="Rajewski A."/>
            <person name="Carter-House D."/>
            <person name="Stajich J."/>
            <person name="Litt A."/>
        </authorList>
    </citation>
    <scope>NUCLEOTIDE SEQUENCE [LARGE SCALE GENOMIC DNA]</scope>
    <source>
        <strain evidence="1">AR-01</strain>
    </source>
</reference>
<comment type="caution">
    <text evidence="1">The sequence shown here is derived from an EMBL/GenBank/DDBJ whole genome shotgun (WGS) entry which is preliminary data.</text>
</comment>
<evidence type="ECO:0000313" key="1">
    <source>
        <dbReference type="EMBL" id="MCD7458593.1"/>
    </source>
</evidence>
<evidence type="ECO:0000313" key="2">
    <source>
        <dbReference type="Proteomes" id="UP000823775"/>
    </source>
</evidence>
<dbReference type="EMBL" id="JACEIK010000528">
    <property type="protein sequence ID" value="MCD7458593.1"/>
    <property type="molecule type" value="Genomic_DNA"/>
</dbReference>
<name>A0ABS8SIJ5_DATST</name>
<dbReference type="Proteomes" id="UP000823775">
    <property type="component" value="Unassembled WGS sequence"/>
</dbReference>
<sequence>MKGRGCPAGISAQLQKRKATQDSVIAQMGHVIARRASRHGTPSRRLGVIALSCESHVENNALLYLDRTKRIPESLNSFLPWGLDFEPNFYIEIWVLIDSYAYVEYDFDRLGVLQGDSEGQSDCVKVSARFLGFSR</sequence>
<gene>
    <name evidence="1" type="ORF">HAX54_038628</name>
</gene>
<organism evidence="1 2">
    <name type="scientific">Datura stramonium</name>
    <name type="common">Jimsonweed</name>
    <name type="synonym">Common thornapple</name>
    <dbReference type="NCBI Taxonomy" id="4076"/>
    <lineage>
        <taxon>Eukaryota</taxon>
        <taxon>Viridiplantae</taxon>
        <taxon>Streptophyta</taxon>
        <taxon>Embryophyta</taxon>
        <taxon>Tracheophyta</taxon>
        <taxon>Spermatophyta</taxon>
        <taxon>Magnoliopsida</taxon>
        <taxon>eudicotyledons</taxon>
        <taxon>Gunneridae</taxon>
        <taxon>Pentapetalae</taxon>
        <taxon>asterids</taxon>
        <taxon>lamiids</taxon>
        <taxon>Solanales</taxon>
        <taxon>Solanaceae</taxon>
        <taxon>Solanoideae</taxon>
        <taxon>Datureae</taxon>
        <taxon>Datura</taxon>
    </lineage>
</organism>
<accession>A0ABS8SIJ5</accession>
<keyword evidence="2" id="KW-1185">Reference proteome</keyword>